<evidence type="ECO:0000256" key="2">
    <source>
        <dbReference type="ARBA" id="ARBA00006966"/>
    </source>
</evidence>
<keyword evidence="8" id="KW-1185">Reference proteome</keyword>
<dbReference type="Gene3D" id="3.90.1150.10">
    <property type="entry name" value="Aspartate Aminotransferase, domain 1"/>
    <property type="match status" value="1"/>
</dbReference>
<proteinExistence type="inferred from homology"/>
<dbReference type="AlphaFoldDB" id="A0A0D2FFK5"/>
<dbReference type="Gene3D" id="3.40.640.10">
    <property type="entry name" value="Type I PLP-dependent aspartate aminotransferase-like (Major domain)"/>
    <property type="match status" value="1"/>
</dbReference>
<dbReference type="Proteomes" id="UP000054266">
    <property type="component" value="Unassembled WGS sequence"/>
</dbReference>
<gene>
    <name evidence="7" type="ORF">PV04_07817</name>
</gene>
<evidence type="ECO:0000256" key="1">
    <source>
        <dbReference type="ARBA" id="ARBA00001933"/>
    </source>
</evidence>
<dbReference type="NCBIfam" id="NF041359">
    <property type="entry name" value="GntG_guanitoxin"/>
    <property type="match status" value="1"/>
</dbReference>
<feature type="domain" description="Aromatic amino acid beta-eliminating lyase/threonine aldolase" evidence="6">
    <location>
        <begin position="82"/>
        <end position="373"/>
    </location>
</feature>
<dbReference type="PANTHER" id="PTHR48097:SF9">
    <property type="entry name" value="L-THREONINE ALDOLASE"/>
    <property type="match status" value="1"/>
</dbReference>
<dbReference type="FunFam" id="3.40.640.10:FF:000030">
    <property type="entry name" value="Low-specificity L-threonine aldolase"/>
    <property type="match status" value="1"/>
</dbReference>
<dbReference type="InterPro" id="IPR001597">
    <property type="entry name" value="ArAA_b-elim_lyase/Thr_aldolase"/>
</dbReference>
<dbReference type="InterPro" id="IPR015422">
    <property type="entry name" value="PyrdxlP-dep_Trfase_small"/>
</dbReference>
<evidence type="ECO:0000256" key="3">
    <source>
        <dbReference type="ARBA" id="ARBA00022898"/>
    </source>
</evidence>
<organism evidence="7 8">
    <name type="scientific">Phialophora macrospora</name>
    <dbReference type="NCBI Taxonomy" id="1851006"/>
    <lineage>
        <taxon>Eukaryota</taxon>
        <taxon>Fungi</taxon>
        <taxon>Dikarya</taxon>
        <taxon>Ascomycota</taxon>
        <taxon>Pezizomycotina</taxon>
        <taxon>Eurotiomycetes</taxon>
        <taxon>Chaetothyriomycetidae</taxon>
        <taxon>Chaetothyriales</taxon>
        <taxon>Herpotrichiellaceae</taxon>
        <taxon>Phialophora</taxon>
    </lineage>
</organism>
<dbReference type="InterPro" id="IPR015424">
    <property type="entry name" value="PyrdxlP-dep_Trfase"/>
</dbReference>
<evidence type="ECO:0000313" key="8">
    <source>
        <dbReference type="Proteomes" id="UP000054266"/>
    </source>
</evidence>
<dbReference type="STRING" id="5601.A0A0D2FFK5"/>
<dbReference type="GO" id="GO:0006545">
    <property type="term" value="P:glycine biosynthetic process"/>
    <property type="evidence" value="ECO:0007669"/>
    <property type="project" value="TreeGrafter"/>
</dbReference>
<dbReference type="GO" id="GO:0005829">
    <property type="term" value="C:cytosol"/>
    <property type="evidence" value="ECO:0007669"/>
    <property type="project" value="TreeGrafter"/>
</dbReference>
<dbReference type="InterPro" id="IPR023603">
    <property type="entry name" value="Low_specificity_L-TA-like"/>
</dbReference>
<keyword evidence="3" id="KW-0663">Pyridoxal phosphate</keyword>
<dbReference type="EMBL" id="KN846960">
    <property type="protein sequence ID" value="KIW65570.1"/>
    <property type="molecule type" value="Genomic_DNA"/>
</dbReference>
<comment type="cofactor">
    <cofactor evidence="1">
        <name>pyridoxal 5'-phosphate</name>
        <dbReference type="ChEBI" id="CHEBI:597326"/>
    </cofactor>
</comment>
<dbReference type="CDD" id="cd06502">
    <property type="entry name" value="TA_like"/>
    <property type="match status" value="1"/>
</dbReference>
<accession>A0A0D2FFK5</accession>
<evidence type="ECO:0000256" key="5">
    <source>
        <dbReference type="SAM" id="MobiDB-lite"/>
    </source>
</evidence>
<comment type="similarity">
    <text evidence="2">Belongs to the threonine aldolase family.</text>
</comment>
<dbReference type="PANTHER" id="PTHR48097">
    <property type="entry name" value="L-THREONINE ALDOLASE-RELATED"/>
    <property type="match status" value="1"/>
</dbReference>
<keyword evidence="4" id="KW-0456">Lyase</keyword>
<feature type="compositionally biased region" description="Basic and acidic residues" evidence="5">
    <location>
        <begin position="423"/>
        <end position="433"/>
    </location>
</feature>
<evidence type="ECO:0000256" key="4">
    <source>
        <dbReference type="ARBA" id="ARBA00023239"/>
    </source>
</evidence>
<evidence type="ECO:0000259" key="6">
    <source>
        <dbReference type="Pfam" id="PF01212"/>
    </source>
</evidence>
<evidence type="ECO:0000313" key="7">
    <source>
        <dbReference type="EMBL" id="KIW65570.1"/>
    </source>
</evidence>
<dbReference type="Pfam" id="PF01212">
    <property type="entry name" value="Beta_elim_lyase"/>
    <property type="match status" value="1"/>
</dbReference>
<dbReference type="InterPro" id="IPR015421">
    <property type="entry name" value="PyrdxlP-dep_Trfase_major"/>
</dbReference>
<dbReference type="HOGENOM" id="CLU_029381_1_0_1"/>
<dbReference type="SUPFAM" id="SSF53383">
    <property type="entry name" value="PLP-dependent transferases"/>
    <property type="match status" value="1"/>
</dbReference>
<sequence length="455" mass="48732">MLGVASRQNIRAAVRLNPGFRAAAYRKFAQPTIRERSSMAVEDKPDPVSGMAPNEAIKEANSAAATHKPVNAWQQPGPACLDFRSDTMTTPTASMLDAIINTTLQDDVMLEDPTTNNLEAYIAELTGHEAGLLVMSGTMGNQVALRTHLTQPPQSVLCDIRSHIYNYEAGGVSSLSSAMIIPVRPSNGHHLTLEDVKQYAILSSDVHACPTRVISLENTLDGMIMPLAEVQRIARFARAHNIKLHLDGARIWEAVSADAGSLPDFCTHFDSVSMCFSKGLGAPIGSIIVGSKPFIAHARRIRKMIGGGTRQAGVISAAARVAVEEGFGRGPNGEGGKLRASHTRAKKVAEMWTARGGNLANPTETNMVWLDLAREGMSSTEFAQLAAQQGLKAFSGRLVVHYQITDEAVERLGRLMDAVLQKGRENGGADGKADGLNTNGERYGSKENAGSTPQN</sequence>
<protein>
    <recommendedName>
        <fullName evidence="6">Aromatic amino acid beta-eliminating lyase/threonine aldolase domain-containing protein</fullName>
    </recommendedName>
</protein>
<dbReference type="GO" id="GO:0006567">
    <property type="term" value="P:L-threonine catabolic process"/>
    <property type="evidence" value="ECO:0007669"/>
    <property type="project" value="TreeGrafter"/>
</dbReference>
<name>A0A0D2FFK5_9EURO</name>
<feature type="region of interest" description="Disordered" evidence="5">
    <location>
        <begin position="423"/>
        <end position="455"/>
    </location>
</feature>
<reference evidence="7 8" key="1">
    <citation type="submission" date="2015-01" db="EMBL/GenBank/DDBJ databases">
        <title>The Genome Sequence of Capronia semiimmersa CBS27337.</title>
        <authorList>
            <consortium name="The Broad Institute Genomics Platform"/>
            <person name="Cuomo C."/>
            <person name="de Hoog S."/>
            <person name="Gorbushina A."/>
            <person name="Stielow B."/>
            <person name="Teixiera M."/>
            <person name="Abouelleil A."/>
            <person name="Chapman S.B."/>
            <person name="Priest M."/>
            <person name="Young S.K."/>
            <person name="Wortman J."/>
            <person name="Nusbaum C."/>
            <person name="Birren B."/>
        </authorList>
    </citation>
    <scope>NUCLEOTIDE SEQUENCE [LARGE SCALE GENOMIC DNA]</scope>
    <source>
        <strain evidence="7 8">CBS 27337</strain>
    </source>
</reference>
<dbReference type="GO" id="GO:0008732">
    <property type="term" value="F:L-allo-threonine aldolase activity"/>
    <property type="evidence" value="ECO:0007669"/>
    <property type="project" value="TreeGrafter"/>
</dbReference>